<accession>A0A1D7QPA1</accession>
<dbReference type="Pfam" id="PF00756">
    <property type="entry name" value="Esterase"/>
    <property type="match status" value="1"/>
</dbReference>
<dbReference type="Proteomes" id="UP000094313">
    <property type="component" value="Chromosome"/>
</dbReference>
<evidence type="ECO:0000313" key="2">
    <source>
        <dbReference type="EMBL" id="AOM80497.1"/>
    </source>
</evidence>
<reference evidence="2 3" key="1">
    <citation type="submission" date="2016-08" db="EMBL/GenBank/DDBJ databases">
        <authorList>
            <person name="Seilhamer J.J."/>
        </authorList>
    </citation>
    <scope>NUCLEOTIDE SEQUENCE [LARGE SCALE GENOMIC DNA]</scope>
    <source>
        <strain evidence="2 3">DX4</strain>
    </source>
</reference>
<dbReference type="AlphaFoldDB" id="A0A1D7QPA1"/>
<name>A0A1D7QPA1_9SPHI</name>
<dbReference type="PANTHER" id="PTHR48098">
    <property type="entry name" value="ENTEROCHELIN ESTERASE-RELATED"/>
    <property type="match status" value="1"/>
</dbReference>
<organism evidence="2 3">
    <name type="scientific">Pedobacter steynii</name>
    <dbReference type="NCBI Taxonomy" id="430522"/>
    <lineage>
        <taxon>Bacteria</taxon>
        <taxon>Pseudomonadati</taxon>
        <taxon>Bacteroidota</taxon>
        <taxon>Sphingobacteriia</taxon>
        <taxon>Sphingobacteriales</taxon>
        <taxon>Sphingobacteriaceae</taxon>
        <taxon>Pedobacter</taxon>
    </lineage>
</organism>
<evidence type="ECO:0000313" key="3">
    <source>
        <dbReference type="Proteomes" id="UP000094313"/>
    </source>
</evidence>
<dbReference type="SUPFAM" id="SSF53474">
    <property type="entry name" value="alpha/beta-Hydrolases"/>
    <property type="match status" value="1"/>
</dbReference>
<dbReference type="RefSeq" id="WP_069382155.1">
    <property type="nucleotide sequence ID" value="NZ_CP017141.1"/>
</dbReference>
<dbReference type="InterPro" id="IPR050583">
    <property type="entry name" value="Mycobacterial_A85_antigen"/>
</dbReference>
<dbReference type="OrthoDB" id="9803578at2"/>
<dbReference type="GO" id="GO:0016747">
    <property type="term" value="F:acyltransferase activity, transferring groups other than amino-acyl groups"/>
    <property type="evidence" value="ECO:0007669"/>
    <property type="project" value="TreeGrafter"/>
</dbReference>
<feature type="chain" id="PRO_5009098948" description="S-formylglutathione hydrolase FrmB" evidence="1">
    <location>
        <begin position="20"/>
        <end position="274"/>
    </location>
</feature>
<evidence type="ECO:0008006" key="4">
    <source>
        <dbReference type="Google" id="ProtNLM"/>
    </source>
</evidence>
<dbReference type="Gene3D" id="3.40.50.1820">
    <property type="entry name" value="alpha/beta hydrolase"/>
    <property type="match status" value="1"/>
</dbReference>
<dbReference type="InterPro" id="IPR000801">
    <property type="entry name" value="Esterase-like"/>
</dbReference>
<proteinExistence type="predicted"/>
<keyword evidence="1" id="KW-0732">Signal</keyword>
<protein>
    <recommendedName>
        <fullName evidence="4">S-formylglutathione hydrolase FrmB</fullName>
    </recommendedName>
</protein>
<dbReference type="EMBL" id="CP017141">
    <property type="protein sequence ID" value="AOM80497.1"/>
    <property type="molecule type" value="Genomic_DNA"/>
</dbReference>
<gene>
    <name evidence="2" type="ORF">BFS30_27065</name>
</gene>
<dbReference type="PANTHER" id="PTHR48098:SF1">
    <property type="entry name" value="DIACYLGLYCEROL ACYLTRANSFERASE_MYCOLYLTRANSFERASE AG85A"/>
    <property type="match status" value="1"/>
</dbReference>
<sequence>MKRLLFILTAIFFADAAFAAKVDTVKVYSESMKKDITCLFICPEQAKQQKEKKYYPTVYLLHGYTGDARRTLKLDIPDLKAQADALQMIIVLADGGYGSWYFDSPVDENIRYERFITKELVQFTDKNYPTIVDRTKRAIYGWSMGGHGALYLAMRHKELYGAAGSICGAVDFRAATKGYDIEKSLGDYAGNEKSWEEHTVNYNVATLKNQELKLIIDCGLQDPLLEVNRTLHKKLTDLKIDHDYIERPGVHDNTYWSKASAFQLLFIHNYFSQS</sequence>
<dbReference type="InterPro" id="IPR029058">
    <property type="entry name" value="AB_hydrolase_fold"/>
</dbReference>
<feature type="signal peptide" evidence="1">
    <location>
        <begin position="1"/>
        <end position="19"/>
    </location>
</feature>
<keyword evidence="3" id="KW-1185">Reference proteome</keyword>
<evidence type="ECO:0000256" key="1">
    <source>
        <dbReference type="SAM" id="SignalP"/>
    </source>
</evidence>
<dbReference type="KEGG" id="psty:BFS30_27065"/>